<sequence>MKGVTGLKNFWNCTMPKMVDITVSLAGRTIFDSAKPSPSMLLYTEDAYGTPVTAFIRLATVLL</sequence>
<organism evidence="1 4">
    <name type="scientific">Mycobacterium tuberculosis</name>
    <dbReference type="NCBI Taxonomy" id="1773"/>
    <lineage>
        <taxon>Bacteria</taxon>
        <taxon>Bacillati</taxon>
        <taxon>Actinomycetota</taxon>
        <taxon>Actinomycetes</taxon>
        <taxon>Mycobacteriales</taxon>
        <taxon>Mycobacteriaceae</taxon>
        <taxon>Mycobacterium</taxon>
        <taxon>Mycobacterium tuberculosis complex</taxon>
    </lineage>
</organism>
<accession>A0A655JRA9</accession>
<dbReference type="EMBL" id="CSAJ01000995">
    <property type="protein sequence ID" value="COX45369.1"/>
    <property type="molecule type" value="Genomic_DNA"/>
</dbReference>
<evidence type="ECO:0000313" key="2">
    <source>
        <dbReference type="EMBL" id="CPA83718.1"/>
    </source>
</evidence>
<reference evidence="2" key="1">
    <citation type="submission" date="2015-03" db="EMBL/GenBank/DDBJ databases">
        <authorList>
            <consortium name="Pathogen Informatics"/>
            <person name="Murphy D."/>
        </authorList>
    </citation>
    <scope>NUCLEOTIDE SEQUENCE</scope>
    <source>
        <strain evidence="2">N09902308</strain>
    </source>
</reference>
<evidence type="ECO:0000313" key="3">
    <source>
        <dbReference type="Proteomes" id="UP000039021"/>
    </source>
</evidence>
<reference evidence="3 4" key="2">
    <citation type="submission" date="2015-03" db="EMBL/GenBank/DDBJ databases">
        <authorList>
            <consortium name="Pathogen Informatics"/>
        </authorList>
    </citation>
    <scope>NUCLEOTIDE SEQUENCE [LARGE SCALE GENOMIC DNA]</scope>
    <source>
        <strain evidence="1 4">M09401471</strain>
        <strain evidence="3">N09902308</strain>
    </source>
</reference>
<dbReference type="AlphaFoldDB" id="A0A655JRA9"/>
<protein>
    <submittedName>
        <fullName evidence="1">Uncharacterized protein</fullName>
    </submittedName>
</protein>
<evidence type="ECO:0000313" key="4">
    <source>
        <dbReference type="Proteomes" id="UP000044938"/>
    </source>
</evidence>
<dbReference type="Proteomes" id="UP000044938">
    <property type="component" value="Unassembled WGS sequence"/>
</dbReference>
<evidence type="ECO:0000313" key="1">
    <source>
        <dbReference type="EMBL" id="COX45369.1"/>
    </source>
</evidence>
<gene>
    <name evidence="1" type="ORF">ERS007720_04534</name>
    <name evidence="2" type="ORF">ERS007739_04880</name>
</gene>
<proteinExistence type="predicted"/>
<dbReference type="Proteomes" id="UP000039021">
    <property type="component" value="Unassembled WGS sequence"/>
</dbReference>
<dbReference type="EMBL" id="CSBK01003355">
    <property type="protein sequence ID" value="CPA83718.1"/>
    <property type="molecule type" value="Genomic_DNA"/>
</dbReference>
<name>A0A655JRA9_MYCTX</name>